<dbReference type="Pfam" id="PF00041">
    <property type="entry name" value="fn3"/>
    <property type="match status" value="1"/>
</dbReference>
<evidence type="ECO:0000256" key="2">
    <source>
        <dbReference type="SAM" id="MobiDB-lite"/>
    </source>
</evidence>
<keyword evidence="3" id="KW-0812">Transmembrane</keyword>
<dbReference type="PROSITE" id="PS50853">
    <property type="entry name" value="FN3"/>
    <property type="match status" value="1"/>
</dbReference>
<name>A0A430Q2X2_SCHBO</name>
<dbReference type="InterPro" id="IPR036116">
    <property type="entry name" value="FN3_sf"/>
</dbReference>
<dbReference type="EMBL" id="QMKO01003014">
    <property type="protein sequence ID" value="RTG82042.1"/>
    <property type="molecule type" value="Genomic_DNA"/>
</dbReference>
<dbReference type="Gene3D" id="2.60.40.10">
    <property type="entry name" value="Immunoglobulins"/>
    <property type="match status" value="4"/>
</dbReference>
<keyword evidence="6" id="KW-1185">Reference proteome</keyword>
<feature type="compositionally biased region" description="Low complexity" evidence="2">
    <location>
        <begin position="138"/>
        <end position="158"/>
    </location>
</feature>
<sequence length="995" mass="114472">MNLFISIVHLLGFRFCTPILLTLLYIVENSHYLPNPPGDFQLIELGATHARISLKPSTSPLSSVRNYLILWLPSTQFTNQTLYELPHQVSLLINQPGDQIEPIMLSNTEDSRPNLIMLPKYLKNISLSSMSNYHLHQQRQQQFQQSDINQQNSNNNNNNLISDDITNPHSLYNILMISLTQLKPYTEYTIWARTVGEDGDTSLPNQPFLFTTKELAPSSPPLNVYAQALSNAAVTVYWDPPIESNGRIRAYRIYYTNNPTLEFSYWDTNIVNLQALKSQTTTSAVTIYKKNEEQTNLPGHLSILSHLTTNATYYIRVSAVNGQVLSKPQNFTATTQSPHEILLHWKPPNDVDPNTRPLEYYELDYQSILDIKKSPDHLSWFNRPSIISVDNSKTIESQRNQQQQQQQTPSIHIRPDVTSYLLNNLEPDTLPSAPKNLSVQAISATQLQVKWKRPTINDQLSDTLSSTRIAYYDLNWRQTDSEGSWSRNDISSENQQSPVWFNQSLQLSSSLSSPSSSLNPGTFETNTFGSLQIPTHNKWSNDENHTNLTDSWYIANITGLQPSTYYVIHLRAVSQSGTGDTAVSRPVKTWNEPPTAPQKLRLISQIIPQSSVNLPPQILLRITWEPVWYDGYKVGEMSTLYRIRWRLIGSERNFKGAAQSLVKRTVRSTDKYPSESTLYWPIIEKQQKHEQIDSLQYQHHGYQFTEYGAPNPFQSESLIPTKFLHGEVNLTETSWNPASDIFLLGMSYEFRVAVITTLQVGYETIETISFEGTAIPPSPTNIRAIFLNQHQLRISWSLPMNLLQTISSHLIKKLTQNDINKLIISSGYNYLYFAIYISPLIKINWKRYTPKNDYDEKTNYLVRVSSVSINDHESKWSEPISTERIESTNSNLAIKVYNSKCHLFYRSQTDLWQLKVKWEVPKQLQTGSYFDQLSHYRINYTMIKSNTKHTTHIIPIMNRELSLNKLDSYKNKFLLHNWLYTSESDSIYAIYSTSF</sequence>
<dbReference type="InterPro" id="IPR050991">
    <property type="entry name" value="ECM_Regulatory_Proteins"/>
</dbReference>
<evidence type="ECO:0000256" key="3">
    <source>
        <dbReference type="SAM" id="Phobius"/>
    </source>
</evidence>
<evidence type="ECO:0000313" key="5">
    <source>
        <dbReference type="EMBL" id="RTG82042.1"/>
    </source>
</evidence>
<keyword evidence="1" id="KW-0677">Repeat</keyword>
<feature type="transmembrane region" description="Helical" evidence="3">
    <location>
        <begin position="7"/>
        <end position="27"/>
    </location>
</feature>
<keyword evidence="3" id="KW-1133">Transmembrane helix</keyword>
<accession>A0A430Q2X2</accession>
<dbReference type="PANTHER" id="PTHR46708">
    <property type="entry name" value="TENASCIN"/>
    <property type="match status" value="1"/>
</dbReference>
<dbReference type="PANTHER" id="PTHR46708:SF2">
    <property type="entry name" value="FIBRONECTIN TYPE-III DOMAIN-CONTAINING PROTEIN"/>
    <property type="match status" value="1"/>
</dbReference>
<protein>
    <recommendedName>
        <fullName evidence="4">Fibronectin type-III domain-containing protein</fullName>
    </recommendedName>
</protein>
<reference evidence="5 6" key="1">
    <citation type="journal article" date="2019" name="PLoS Pathog.">
        <title>Genome sequence of the bovine parasite Schistosoma bovis Tanzania.</title>
        <authorList>
            <person name="Oey H."/>
            <person name="Zakrzewski M."/>
            <person name="Gobert G."/>
            <person name="Gravermann K."/>
            <person name="Stoye J."/>
            <person name="Jones M."/>
            <person name="Mcmanus D."/>
            <person name="Krause L."/>
        </authorList>
    </citation>
    <scope>NUCLEOTIDE SEQUENCE [LARGE SCALE GENOMIC DNA]</scope>
    <source>
        <strain evidence="5 6">TAN1997</strain>
    </source>
</reference>
<dbReference type="SUPFAM" id="SSF49265">
    <property type="entry name" value="Fibronectin type III"/>
    <property type="match status" value="4"/>
</dbReference>
<dbReference type="InterPro" id="IPR013783">
    <property type="entry name" value="Ig-like_fold"/>
</dbReference>
<dbReference type="CDD" id="cd00063">
    <property type="entry name" value="FN3"/>
    <property type="match status" value="2"/>
</dbReference>
<proteinExistence type="predicted"/>
<comment type="caution">
    <text evidence="5">The sequence shown here is derived from an EMBL/GenBank/DDBJ whole genome shotgun (WGS) entry which is preliminary data.</text>
</comment>
<dbReference type="InterPro" id="IPR003961">
    <property type="entry name" value="FN3_dom"/>
</dbReference>
<evidence type="ECO:0000259" key="4">
    <source>
        <dbReference type="PROSITE" id="PS50853"/>
    </source>
</evidence>
<dbReference type="SMART" id="SM00060">
    <property type="entry name" value="FN3"/>
    <property type="match status" value="4"/>
</dbReference>
<organism evidence="5 6">
    <name type="scientific">Schistosoma bovis</name>
    <name type="common">Blood fluke</name>
    <dbReference type="NCBI Taxonomy" id="6184"/>
    <lineage>
        <taxon>Eukaryota</taxon>
        <taxon>Metazoa</taxon>
        <taxon>Spiralia</taxon>
        <taxon>Lophotrochozoa</taxon>
        <taxon>Platyhelminthes</taxon>
        <taxon>Trematoda</taxon>
        <taxon>Digenea</taxon>
        <taxon>Strigeidida</taxon>
        <taxon>Schistosomatoidea</taxon>
        <taxon>Schistosomatidae</taxon>
        <taxon>Schistosoma</taxon>
    </lineage>
</organism>
<feature type="domain" description="Fibronectin type-III" evidence="4">
    <location>
        <begin position="220"/>
        <end position="340"/>
    </location>
</feature>
<evidence type="ECO:0000256" key="1">
    <source>
        <dbReference type="ARBA" id="ARBA00022737"/>
    </source>
</evidence>
<dbReference type="AlphaFoldDB" id="A0A430Q2X2"/>
<dbReference type="STRING" id="6184.A0A430Q2X2"/>
<feature type="region of interest" description="Disordered" evidence="2">
    <location>
        <begin position="136"/>
        <end position="158"/>
    </location>
</feature>
<dbReference type="Proteomes" id="UP000290809">
    <property type="component" value="Unassembled WGS sequence"/>
</dbReference>
<keyword evidence="3" id="KW-0472">Membrane</keyword>
<evidence type="ECO:0000313" key="6">
    <source>
        <dbReference type="Proteomes" id="UP000290809"/>
    </source>
</evidence>
<gene>
    <name evidence="5" type="ORF">DC041_0002637</name>
</gene>